<comment type="caution">
    <text evidence="11">The sequence shown here is derived from an EMBL/GenBank/DDBJ whole genome shotgun (WGS) entry which is preliminary data.</text>
</comment>
<keyword evidence="12" id="KW-1185">Reference proteome</keyword>
<dbReference type="PROSITE" id="PS50850">
    <property type="entry name" value="MFS"/>
    <property type="match status" value="1"/>
</dbReference>
<dbReference type="EMBL" id="JBHTCS010000021">
    <property type="protein sequence ID" value="MFC7449748.1"/>
    <property type="molecule type" value="Genomic_DNA"/>
</dbReference>
<feature type="transmembrane region" description="Helical" evidence="9">
    <location>
        <begin position="265"/>
        <end position="286"/>
    </location>
</feature>
<feature type="transmembrane region" description="Helical" evidence="9">
    <location>
        <begin position="293"/>
        <end position="314"/>
    </location>
</feature>
<evidence type="ECO:0000256" key="5">
    <source>
        <dbReference type="ARBA" id="ARBA00022989"/>
    </source>
</evidence>
<evidence type="ECO:0000313" key="11">
    <source>
        <dbReference type="EMBL" id="MFC7449748.1"/>
    </source>
</evidence>
<feature type="transmembrane region" description="Helical" evidence="9">
    <location>
        <begin position="12"/>
        <end position="39"/>
    </location>
</feature>
<dbReference type="SUPFAM" id="SSF103473">
    <property type="entry name" value="MFS general substrate transporter"/>
    <property type="match status" value="1"/>
</dbReference>
<evidence type="ECO:0000256" key="6">
    <source>
        <dbReference type="ARBA" id="ARBA00023136"/>
    </source>
</evidence>
<evidence type="ECO:0000256" key="1">
    <source>
        <dbReference type="ARBA" id="ARBA00004429"/>
    </source>
</evidence>
<feature type="transmembrane region" description="Helical" evidence="9">
    <location>
        <begin position="166"/>
        <end position="194"/>
    </location>
</feature>
<sequence>MTATTATAARRYTPLVLINLATLLSATGNGITVVALPWLVLQQTGRATDAAIVAGAATLPLLLSSLFSGTVVDRFGRRRTSLVSDFLSAVSVALIPVMSATVGLSVAVIALLAALGAAFDPAGISARESMLPAATKDARWSLDRVNSLYEANYNVAYLIGPGVGGVLIATVGAVNTLWVTSACFALSIVTIAFLRLEGAGTPDRETRPESMWSGTLEGLKFVWHNRLLRTLALVDMAIVALYMPVESVLFPVYFTERGEPAQLGWVLMAMSIGGVIGALTYGALAARVRRRTLMLLAVTALGGCMVGMAFLPALWVTLTLALLVGLVFGPVGPIANYAMQTRSPEHMRGRVVGVMTSTAYAAGPLGYLLAGPLIDAVGLRTTFFALSIPVLVIAAVCFALPALRDLDAPVVDPVDTRTR</sequence>
<dbReference type="InterPro" id="IPR005829">
    <property type="entry name" value="Sugar_transporter_CS"/>
</dbReference>
<dbReference type="InterPro" id="IPR011701">
    <property type="entry name" value="MFS"/>
</dbReference>
<keyword evidence="6 9" id="KW-0472">Membrane</keyword>
<feature type="domain" description="Major facilitator superfamily (MFS) profile" evidence="10">
    <location>
        <begin position="14"/>
        <end position="405"/>
    </location>
</feature>
<dbReference type="InterPro" id="IPR020846">
    <property type="entry name" value="MFS_dom"/>
</dbReference>
<dbReference type="Gene3D" id="1.20.1250.20">
    <property type="entry name" value="MFS general substrate transporter like domains"/>
    <property type="match status" value="1"/>
</dbReference>
<evidence type="ECO:0000256" key="7">
    <source>
        <dbReference type="ARBA" id="ARBA00038075"/>
    </source>
</evidence>
<evidence type="ECO:0000256" key="2">
    <source>
        <dbReference type="ARBA" id="ARBA00022448"/>
    </source>
</evidence>
<dbReference type="PROSITE" id="PS00216">
    <property type="entry name" value="SUGAR_TRANSPORT_1"/>
    <property type="match status" value="1"/>
</dbReference>
<keyword evidence="3" id="KW-1003">Cell membrane</keyword>
<dbReference type="PANTHER" id="PTHR23513:SF9">
    <property type="entry name" value="ENTEROBACTIN EXPORTER ENTS"/>
    <property type="match status" value="1"/>
</dbReference>
<dbReference type="CDD" id="cd06173">
    <property type="entry name" value="MFS_MefA_like"/>
    <property type="match status" value="1"/>
</dbReference>
<organism evidence="11 12">
    <name type="scientific">Rhodococcus daqingensis</name>
    <dbReference type="NCBI Taxonomy" id="2479363"/>
    <lineage>
        <taxon>Bacteria</taxon>
        <taxon>Bacillati</taxon>
        <taxon>Actinomycetota</taxon>
        <taxon>Actinomycetes</taxon>
        <taxon>Mycobacteriales</taxon>
        <taxon>Nocardiaceae</taxon>
        <taxon>Rhodococcus</taxon>
    </lineage>
</organism>
<reference evidence="12" key="1">
    <citation type="journal article" date="2019" name="Int. J. Syst. Evol. Microbiol.">
        <title>The Global Catalogue of Microorganisms (GCM) 10K type strain sequencing project: providing services to taxonomists for standard genome sequencing and annotation.</title>
        <authorList>
            <consortium name="The Broad Institute Genomics Platform"/>
            <consortium name="The Broad Institute Genome Sequencing Center for Infectious Disease"/>
            <person name="Wu L."/>
            <person name="Ma J."/>
        </authorList>
    </citation>
    <scope>NUCLEOTIDE SEQUENCE [LARGE SCALE GENOMIC DNA]</scope>
    <source>
        <strain evidence="12">ICMP 19430</strain>
    </source>
</reference>
<gene>
    <name evidence="11" type="ORF">ACFQS9_17775</name>
</gene>
<feature type="transmembrane region" description="Helical" evidence="9">
    <location>
        <begin position="227"/>
        <end position="245"/>
    </location>
</feature>
<evidence type="ECO:0000256" key="3">
    <source>
        <dbReference type="ARBA" id="ARBA00022475"/>
    </source>
</evidence>
<feature type="transmembrane region" description="Helical" evidence="9">
    <location>
        <begin position="51"/>
        <end position="72"/>
    </location>
</feature>
<dbReference type="RefSeq" id="WP_378407052.1">
    <property type="nucleotide sequence ID" value="NZ_JBHTCS010000021.1"/>
</dbReference>
<keyword evidence="4 9" id="KW-0812">Transmembrane</keyword>
<comment type="similarity">
    <text evidence="7">Belongs to the major facilitator superfamily. Drug:H(+) antiporter-3 (DHA3) (TC 2.A.1.21) family.</text>
</comment>
<evidence type="ECO:0000259" key="10">
    <source>
        <dbReference type="PROSITE" id="PS50850"/>
    </source>
</evidence>
<feature type="transmembrane region" description="Helical" evidence="9">
    <location>
        <begin position="320"/>
        <end position="339"/>
    </location>
</feature>
<proteinExistence type="inferred from homology"/>
<comment type="subcellular location">
    <subcellularLocation>
        <location evidence="1">Cell inner membrane</location>
        <topology evidence="1">Multi-pass membrane protein</topology>
    </subcellularLocation>
</comment>
<accession>A0ABW2S1S9</accession>
<protein>
    <recommendedName>
        <fullName evidence="8">Multidrug efflux pump Tap</fullName>
    </recommendedName>
</protein>
<keyword evidence="5 9" id="KW-1133">Transmembrane helix</keyword>
<evidence type="ECO:0000313" key="12">
    <source>
        <dbReference type="Proteomes" id="UP001596484"/>
    </source>
</evidence>
<dbReference type="Pfam" id="PF07690">
    <property type="entry name" value="MFS_1"/>
    <property type="match status" value="1"/>
</dbReference>
<keyword evidence="2" id="KW-0813">Transport</keyword>
<feature type="transmembrane region" description="Helical" evidence="9">
    <location>
        <begin position="351"/>
        <end position="370"/>
    </location>
</feature>
<evidence type="ECO:0000256" key="8">
    <source>
        <dbReference type="ARBA" id="ARBA00040914"/>
    </source>
</evidence>
<dbReference type="InterPro" id="IPR036259">
    <property type="entry name" value="MFS_trans_sf"/>
</dbReference>
<name>A0ABW2S1S9_9NOCA</name>
<feature type="transmembrane region" description="Helical" evidence="9">
    <location>
        <begin position="93"/>
        <end position="119"/>
    </location>
</feature>
<dbReference type="Proteomes" id="UP001596484">
    <property type="component" value="Unassembled WGS sequence"/>
</dbReference>
<evidence type="ECO:0000256" key="9">
    <source>
        <dbReference type="SAM" id="Phobius"/>
    </source>
</evidence>
<feature type="transmembrane region" description="Helical" evidence="9">
    <location>
        <begin position="382"/>
        <end position="403"/>
    </location>
</feature>
<dbReference type="PANTHER" id="PTHR23513">
    <property type="entry name" value="INTEGRAL MEMBRANE EFFLUX PROTEIN-RELATED"/>
    <property type="match status" value="1"/>
</dbReference>
<evidence type="ECO:0000256" key="4">
    <source>
        <dbReference type="ARBA" id="ARBA00022692"/>
    </source>
</evidence>